<organism evidence="1 2">
    <name type="scientific">Canavalia gladiata</name>
    <name type="common">Sword bean</name>
    <name type="synonym">Dolichos gladiatus</name>
    <dbReference type="NCBI Taxonomy" id="3824"/>
    <lineage>
        <taxon>Eukaryota</taxon>
        <taxon>Viridiplantae</taxon>
        <taxon>Streptophyta</taxon>
        <taxon>Embryophyta</taxon>
        <taxon>Tracheophyta</taxon>
        <taxon>Spermatophyta</taxon>
        <taxon>Magnoliopsida</taxon>
        <taxon>eudicotyledons</taxon>
        <taxon>Gunneridae</taxon>
        <taxon>Pentapetalae</taxon>
        <taxon>rosids</taxon>
        <taxon>fabids</taxon>
        <taxon>Fabales</taxon>
        <taxon>Fabaceae</taxon>
        <taxon>Papilionoideae</taxon>
        <taxon>50 kb inversion clade</taxon>
        <taxon>NPAAA clade</taxon>
        <taxon>indigoferoid/millettioid clade</taxon>
        <taxon>Phaseoleae</taxon>
        <taxon>Canavalia</taxon>
    </lineage>
</organism>
<protein>
    <submittedName>
        <fullName evidence="1">Uncharacterized protein</fullName>
    </submittedName>
</protein>
<comment type="caution">
    <text evidence="1">The sequence shown here is derived from an EMBL/GenBank/DDBJ whole genome shotgun (WGS) entry which is preliminary data.</text>
</comment>
<dbReference type="AlphaFoldDB" id="A0AAN9N353"/>
<reference evidence="1 2" key="1">
    <citation type="submission" date="2024-01" db="EMBL/GenBank/DDBJ databases">
        <title>The genomes of 5 underutilized Papilionoideae crops provide insights into root nodulation and disease resistanc.</title>
        <authorList>
            <person name="Jiang F."/>
        </authorList>
    </citation>
    <scope>NUCLEOTIDE SEQUENCE [LARGE SCALE GENOMIC DNA]</scope>
    <source>
        <strain evidence="1">LVBAO_FW01</strain>
        <tissue evidence="1">Leaves</tissue>
    </source>
</reference>
<gene>
    <name evidence="1" type="ORF">VNO77_05226</name>
</gene>
<accession>A0AAN9N353</accession>
<proteinExistence type="predicted"/>
<evidence type="ECO:0000313" key="2">
    <source>
        <dbReference type="Proteomes" id="UP001367508"/>
    </source>
</evidence>
<dbReference type="EMBL" id="JAYMYQ010000001">
    <property type="protein sequence ID" value="KAK7363097.1"/>
    <property type="molecule type" value="Genomic_DNA"/>
</dbReference>
<evidence type="ECO:0000313" key="1">
    <source>
        <dbReference type="EMBL" id="KAK7363097.1"/>
    </source>
</evidence>
<name>A0AAN9N353_CANGL</name>
<sequence length="120" mass="13934">MLWFYCLETHTEREKNCANDLAEMKRLREKKVVKPKGIKGIPEFQPSVSEIQPHFGVNAWHPQSAVPLWTFCCSECFLLHSSLFTLNHLLFSSLLSFTLFNTQHPFPSNSFLRILFCLST</sequence>
<dbReference type="Proteomes" id="UP001367508">
    <property type="component" value="Unassembled WGS sequence"/>
</dbReference>
<keyword evidence="2" id="KW-1185">Reference proteome</keyword>